<gene>
    <name evidence="1" type="ORF">LOK49_LG06G01946</name>
</gene>
<protein>
    <submittedName>
        <fullName evidence="1">Uncharacterized protein</fullName>
    </submittedName>
</protein>
<name>A0ACC0H9R5_9ERIC</name>
<dbReference type="EMBL" id="CM045762">
    <property type="protein sequence ID" value="KAI8009774.1"/>
    <property type="molecule type" value="Genomic_DNA"/>
</dbReference>
<sequence>MFKFLHEGVQSPLPIVDDKNGLVSTNQRKKEHLHDALNDQNYPIHMPTERIPPIQEASTCTDDLPLLQPRYAAERSRSQLKAYIGHKAKRSDICDCRDVYYFEDDHCPSCHRTYETSIRDINFSEHVAKCKEKFKGDPCWTLQGLDPSPPLRIRLHKALLALIEVSIPIEALQPAWSEGYRRSWGMKLHTVTSVEELLQVVEFALALQEAGCFFVVLECVLASVAAAATFALRIPTIGIGTRPFCIGQVN</sequence>
<evidence type="ECO:0000313" key="1">
    <source>
        <dbReference type="EMBL" id="KAI8009774.1"/>
    </source>
</evidence>
<evidence type="ECO:0000313" key="2">
    <source>
        <dbReference type="Proteomes" id="UP001060215"/>
    </source>
</evidence>
<proteinExistence type="predicted"/>
<reference evidence="1 2" key="1">
    <citation type="journal article" date="2022" name="Plant J.">
        <title>Chromosome-level genome of Camellia lanceoleosa provides a valuable resource for understanding genome evolution and self-incompatibility.</title>
        <authorList>
            <person name="Gong W."/>
            <person name="Xiao S."/>
            <person name="Wang L."/>
            <person name="Liao Z."/>
            <person name="Chang Y."/>
            <person name="Mo W."/>
            <person name="Hu G."/>
            <person name="Li W."/>
            <person name="Zhao G."/>
            <person name="Zhu H."/>
            <person name="Hu X."/>
            <person name="Ji K."/>
            <person name="Xiang X."/>
            <person name="Song Q."/>
            <person name="Yuan D."/>
            <person name="Jin S."/>
            <person name="Zhang L."/>
        </authorList>
    </citation>
    <scope>NUCLEOTIDE SEQUENCE [LARGE SCALE GENOMIC DNA]</scope>
    <source>
        <strain evidence="1">SQ_2022a</strain>
    </source>
</reference>
<dbReference type="Proteomes" id="UP001060215">
    <property type="component" value="Chromosome 5"/>
</dbReference>
<organism evidence="1 2">
    <name type="scientific">Camellia lanceoleosa</name>
    <dbReference type="NCBI Taxonomy" id="1840588"/>
    <lineage>
        <taxon>Eukaryota</taxon>
        <taxon>Viridiplantae</taxon>
        <taxon>Streptophyta</taxon>
        <taxon>Embryophyta</taxon>
        <taxon>Tracheophyta</taxon>
        <taxon>Spermatophyta</taxon>
        <taxon>Magnoliopsida</taxon>
        <taxon>eudicotyledons</taxon>
        <taxon>Gunneridae</taxon>
        <taxon>Pentapetalae</taxon>
        <taxon>asterids</taxon>
        <taxon>Ericales</taxon>
        <taxon>Theaceae</taxon>
        <taxon>Camellia</taxon>
    </lineage>
</organism>
<keyword evidence="2" id="KW-1185">Reference proteome</keyword>
<accession>A0ACC0H9R5</accession>
<comment type="caution">
    <text evidence="1">The sequence shown here is derived from an EMBL/GenBank/DDBJ whole genome shotgun (WGS) entry which is preliminary data.</text>
</comment>